<sequence>KKSKPMPGELQYCMDKCRKCKWSEYGEEKIDSCSASCGGGITTLTRKRTKIYGYAETVDTYCYGSDTVVVRTRLCNIQPCWEPPPPPPPPTTPPPIIGKKCRWSE</sequence>
<name>A0A8S4NN03_OWEFU</name>
<dbReference type="AlphaFoldDB" id="A0A8S4NN03"/>
<feature type="non-terminal residue" evidence="1">
    <location>
        <position position="105"/>
    </location>
</feature>
<dbReference type="InterPro" id="IPR036383">
    <property type="entry name" value="TSP1_rpt_sf"/>
</dbReference>
<keyword evidence="2" id="KW-1185">Reference proteome</keyword>
<reference evidence="1" key="1">
    <citation type="submission" date="2022-03" db="EMBL/GenBank/DDBJ databases">
        <authorList>
            <person name="Martin C."/>
        </authorList>
    </citation>
    <scope>NUCLEOTIDE SEQUENCE</scope>
</reference>
<dbReference type="Proteomes" id="UP000749559">
    <property type="component" value="Unassembled WGS sequence"/>
</dbReference>
<dbReference type="EMBL" id="CAIIXF020000004">
    <property type="protein sequence ID" value="CAH1782077.1"/>
    <property type="molecule type" value="Genomic_DNA"/>
</dbReference>
<dbReference type="SUPFAM" id="SSF82895">
    <property type="entry name" value="TSP-1 type 1 repeat"/>
    <property type="match status" value="1"/>
</dbReference>
<protein>
    <submittedName>
        <fullName evidence="1">Uncharacterized protein</fullName>
    </submittedName>
</protein>
<feature type="non-terminal residue" evidence="1">
    <location>
        <position position="1"/>
    </location>
</feature>
<organism evidence="1 2">
    <name type="scientific">Owenia fusiformis</name>
    <name type="common">Polychaete worm</name>
    <dbReference type="NCBI Taxonomy" id="6347"/>
    <lineage>
        <taxon>Eukaryota</taxon>
        <taxon>Metazoa</taxon>
        <taxon>Spiralia</taxon>
        <taxon>Lophotrochozoa</taxon>
        <taxon>Annelida</taxon>
        <taxon>Polychaeta</taxon>
        <taxon>Sedentaria</taxon>
        <taxon>Canalipalpata</taxon>
        <taxon>Sabellida</taxon>
        <taxon>Oweniida</taxon>
        <taxon>Oweniidae</taxon>
        <taxon>Owenia</taxon>
    </lineage>
</organism>
<dbReference type="Gene3D" id="2.20.100.10">
    <property type="entry name" value="Thrombospondin type-1 (TSP1) repeat"/>
    <property type="match status" value="1"/>
</dbReference>
<accession>A0A8S4NN03</accession>
<proteinExistence type="predicted"/>
<evidence type="ECO:0000313" key="2">
    <source>
        <dbReference type="Proteomes" id="UP000749559"/>
    </source>
</evidence>
<evidence type="ECO:0000313" key="1">
    <source>
        <dbReference type="EMBL" id="CAH1782077.1"/>
    </source>
</evidence>
<dbReference type="OrthoDB" id="6254270at2759"/>
<gene>
    <name evidence="1" type="ORF">OFUS_LOCUS8561</name>
</gene>
<comment type="caution">
    <text evidence="1">The sequence shown here is derived from an EMBL/GenBank/DDBJ whole genome shotgun (WGS) entry which is preliminary data.</text>
</comment>